<gene>
    <name evidence="1" type="ORF">AVDCRST_MAG70-2460</name>
</gene>
<dbReference type="AlphaFoldDB" id="A0A6J4V960"/>
<dbReference type="EMBL" id="CADCWH010000393">
    <property type="protein sequence ID" value="CAA9570540.1"/>
    <property type="molecule type" value="Genomic_DNA"/>
</dbReference>
<evidence type="ECO:0000313" key="1">
    <source>
        <dbReference type="EMBL" id="CAA9570540.1"/>
    </source>
</evidence>
<feature type="non-terminal residue" evidence="1">
    <location>
        <position position="1"/>
    </location>
</feature>
<proteinExistence type="predicted"/>
<protein>
    <submittedName>
        <fullName evidence="1">Uncharacterized protein</fullName>
    </submittedName>
</protein>
<organism evidence="1">
    <name type="scientific">uncultured Thermomicrobiales bacterium</name>
    <dbReference type="NCBI Taxonomy" id="1645740"/>
    <lineage>
        <taxon>Bacteria</taxon>
        <taxon>Pseudomonadati</taxon>
        <taxon>Thermomicrobiota</taxon>
        <taxon>Thermomicrobia</taxon>
        <taxon>Thermomicrobiales</taxon>
        <taxon>environmental samples</taxon>
    </lineage>
</organism>
<sequence length="49" mass="5312">CSRAHAHTFVPDRSWCASPWWTSSGGRTSLTRRQSLGVADVAHSPFGPS</sequence>
<accession>A0A6J4V960</accession>
<name>A0A6J4V960_9BACT</name>
<feature type="non-terminal residue" evidence="1">
    <location>
        <position position="49"/>
    </location>
</feature>
<reference evidence="1" key="1">
    <citation type="submission" date="2020-02" db="EMBL/GenBank/DDBJ databases">
        <authorList>
            <person name="Meier V. D."/>
        </authorList>
    </citation>
    <scope>NUCLEOTIDE SEQUENCE</scope>
    <source>
        <strain evidence="1">AVDCRST_MAG70</strain>
    </source>
</reference>